<evidence type="ECO:0000259" key="4">
    <source>
        <dbReference type="PROSITE" id="PS51186"/>
    </source>
</evidence>
<evidence type="ECO:0000313" key="8">
    <source>
        <dbReference type="Proteomes" id="UP001432292"/>
    </source>
</evidence>
<proteinExistence type="predicted"/>
<evidence type="ECO:0000256" key="3">
    <source>
        <dbReference type="SAM" id="MobiDB-lite"/>
    </source>
</evidence>
<protein>
    <submittedName>
        <fullName evidence="6">GNAT family N-acetyltransferase</fullName>
    </submittedName>
</protein>
<dbReference type="EMBL" id="BLIN01000005">
    <property type="protein sequence ID" value="GFE07829.1"/>
    <property type="molecule type" value="Genomic_DNA"/>
</dbReference>
<reference evidence="6" key="2">
    <citation type="submission" date="2022-10" db="EMBL/GenBank/DDBJ databases">
        <title>The complete genomes of actinobacterial strains from the NBC collection.</title>
        <authorList>
            <person name="Joergensen T.S."/>
            <person name="Alvarez Arevalo M."/>
            <person name="Sterndorff E.B."/>
            <person name="Faurdal D."/>
            <person name="Vuksanovic O."/>
            <person name="Mourched A.-S."/>
            <person name="Charusanti P."/>
            <person name="Shaw S."/>
            <person name="Blin K."/>
            <person name="Weber T."/>
        </authorList>
    </citation>
    <scope>NUCLEOTIDE SEQUENCE</scope>
    <source>
        <strain evidence="6">NBC_01256</strain>
    </source>
</reference>
<dbReference type="PROSITE" id="PS51186">
    <property type="entry name" value="GNAT"/>
    <property type="match status" value="1"/>
</dbReference>
<reference evidence="5 7" key="1">
    <citation type="submission" date="2019-12" db="EMBL/GenBank/DDBJ databases">
        <title>Whole genome shotgun sequence of Streptomyces caniferus NBRC 15389.</title>
        <authorList>
            <person name="Ichikawa N."/>
            <person name="Kimura A."/>
            <person name="Kitahashi Y."/>
            <person name="Komaki H."/>
            <person name="Tamura T."/>
        </authorList>
    </citation>
    <scope>NUCLEOTIDE SEQUENCE [LARGE SCALE GENOMIC DNA]</scope>
    <source>
        <strain evidence="5 7">NBRC 15389</strain>
    </source>
</reference>
<name>A0A640S9A9_9ACTN</name>
<dbReference type="PANTHER" id="PTHR43877">
    <property type="entry name" value="AMINOALKYLPHOSPHONATE N-ACETYLTRANSFERASE-RELATED-RELATED"/>
    <property type="match status" value="1"/>
</dbReference>
<evidence type="ECO:0000313" key="7">
    <source>
        <dbReference type="Proteomes" id="UP000435837"/>
    </source>
</evidence>
<dbReference type="InterPro" id="IPR016181">
    <property type="entry name" value="Acyl_CoA_acyltransferase"/>
</dbReference>
<keyword evidence="8" id="KW-1185">Reference proteome</keyword>
<dbReference type="EMBL" id="CP108473">
    <property type="protein sequence ID" value="WUS27222.1"/>
    <property type="molecule type" value="Genomic_DNA"/>
</dbReference>
<dbReference type="Pfam" id="PF00583">
    <property type="entry name" value="Acetyltransf_1"/>
    <property type="match status" value="1"/>
</dbReference>
<feature type="domain" description="N-acetyltransferase" evidence="4">
    <location>
        <begin position="24"/>
        <end position="175"/>
    </location>
</feature>
<dbReference type="GO" id="GO:0016747">
    <property type="term" value="F:acyltransferase activity, transferring groups other than amino-acyl groups"/>
    <property type="evidence" value="ECO:0007669"/>
    <property type="project" value="InterPro"/>
</dbReference>
<evidence type="ECO:0000313" key="5">
    <source>
        <dbReference type="EMBL" id="GFE07829.1"/>
    </source>
</evidence>
<dbReference type="GeneID" id="96633605"/>
<dbReference type="Proteomes" id="UP000435837">
    <property type="component" value="Unassembled WGS sequence"/>
</dbReference>
<dbReference type="InterPro" id="IPR000182">
    <property type="entry name" value="GNAT_dom"/>
</dbReference>
<evidence type="ECO:0000256" key="2">
    <source>
        <dbReference type="ARBA" id="ARBA00023315"/>
    </source>
</evidence>
<dbReference type="CDD" id="cd04301">
    <property type="entry name" value="NAT_SF"/>
    <property type="match status" value="1"/>
</dbReference>
<dbReference type="InterPro" id="IPR050832">
    <property type="entry name" value="Bact_Acetyltransf"/>
</dbReference>
<evidence type="ECO:0000313" key="6">
    <source>
        <dbReference type="EMBL" id="WUS27222.1"/>
    </source>
</evidence>
<keyword evidence="1" id="KW-0808">Transferase</keyword>
<dbReference type="RefSeq" id="WP_246296031.1">
    <property type="nucleotide sequence ID" value="NZ_BAAATH010000017.1"/>
</dbReference>
<feature type="region of interest" description="Disordered" evidence="3">
    <location>
        <begin position="1"/>
        <end position="22"/>
    </location>
</feature>
<sequence length="177" mass="19031">MSDNGPSDNDLARSSPRTPMPPGMLVRELDLSDATVAATVHAVGLRAYAVEAELIGFDGIPALSESLQDMTARPLSWLGAVSGDGTVAAFVAWQTDTGRRLTHIDRVCVDPAWFRRGLASCLLDHLLTKVVDSGRVRVSTGAANRPAVKLYERLGFRRAADFSPVPGLRMAQFVRNG</sequence>
<keyword evidence="2" id="KW-0012">Acyltransferase</keyword>
<dbReference type="AlphaFoldDB" id="A0A640S9A9"/>
<gene>
    <name evidence="6" type="ORF">OG727_35800</name>
    <name evidence="5" type="ORF">Scani_40970</name>
</gene>
<dbReference type="Gene3D" id="3.40.630.30">
    <property type="match status" value="1"/>
</dbReference>
<dbReference type="Proteomes" id="UP001432292">
    <property type="component" value="Chromosome"/>
</dbReference>
<accession>A0A640S9A9</accession>
<organism evidence="5 7">
    <name type="scientific">Streptomyces caniferus</name>
    <dbReference type="NCBI Taxonomy" id="285557"/>
    <lineage>
        <taxon>Bacteria</taxon>
        <taxon>Bacillati</taxon>
        <taxon>Actinomycetota</taxon>
        <taxon>Actinomycetes</taxon>
        <taxon>Kitasatosporales</taxon>
        <taxon>Streptomycetaceae</taxon>
        <taxon>Streptomyces</taxon>
    </lineage>
</organism>
<evidence type="ECO:0000256" key="1">
    <source>
        <dbReference type="ARBA" id="ARBA00022679"/>
    </source>
</evidence>
<dbReference type="SUPFAM" id="SSF55729">
    <property type="entry name" value="Acyl-CoA N-acyltransferases (Nat)"/>
    <property type="match status" value="1"/>
</dbReference>